<dbReference type="RefSeq" id="WP_057777873.1">
    <property type="nucleotide sequence ID" value="NZ_AYYY01000014.1"/>
</dbReference>
<keyword evidence="3" id="KW-1185">Reference proteome</keyword>
<reference evidence="2 3" key="1">
    <citation type="journal article" date="2015" name="Genome Announc.">
        <title>Expanding the biotechnology potential of lactobacilli through comparative genomics of 213 strains and associated genera.</title>
        <authorList>
            <person name="Sun Z."/>
            <person name="Harris H.M."/>
            <person name="McCann A."/>
            <person name="Guo C."/>
            <person name="Argimon S."/>
            <person name="Zhang W."/>
            <person name="Yang X."/>
            <person name="Jeffery I.B."/>
            <person name="Cooney J.C."/>
            <person name="Kagawa T.F."/>
            <person name="Liu W."/>
            <person name="Song Y."/>
            <person name="Salvetti E."/>
            <person name="Wrobel A."/>
            <person name="Rasinkangas P."/>
            <person name="Parkhill J."/>
            <person name="Rea M.C."/>
            <person name="O'Sullivan O."/>
            <person name="Ritari J."/>
            <person name="Douillard F.P."/>
            <person name="Paul Ross R."/>
            <person name="Yang R."/>
            <person name="Briner A.E."/>
            <person name="Felis G.E."/>
            <person name="de Vos W.M."/>
            <person name="Barrangou R."/>
            <person name="Klaenhammer T.R."/>
            <person name="Caufield P.W."/>
            <person name="Cui Y."/>
            <person name="Zhang H."/>
            <person name="O'Toole P.W."/>
        </authorList>
    </citation>
    <scope>NUCLEOTIDE SEQUENCE [LARGE SCALE GENOMIC DNA]</scope>
    <source>
        <strain evidence="2 3">DSM 20634</strain>
    </source>
</reference>
<proteinExistence type="predicted"/>
<protein>
    <submittedName>
        <fullName evidence="2">Uncharacterized protein</fullName>
    </submittedName>
</protein>
<keyword evidence="1" id="KW-0472">Membrane</keyword>
<feature type="transmembrane region" description="Helical" evidence="1">
    <location>
        <begin position="12"/>
        <end position="33"/>
    </location>
</feature>
<gene>
    <name evidence="2" type="ORF">FC26_GL001000</name>
</gene>
<dbReference type="Proteomes" id="UP000051733">
    <property type="component" value="Unassembled WGS sequence"/>
</dbReference>
<name>A0A0R2ADQ8_9LACO</name>
<dbReference type="EMBL" id="AYYY01000014">
    <property type="protein sequence ID" value="KRM61929.1"/>
    <property type="molecule type" value="Genomic_DNA"/>
</dbReference>
<sequence length="77" mass="8260">MKKINSESLRILGIVISVLGIGLIARPLITALFGHGLTFSFFGLFTGIPAIVISVIVLMTGLAVLEVTEPLDEEKKH</sequence>
<dbReference type="STRING" id="1423813.FC26_GL001000"/>
<evidence type="ECO:0000256" key="1">
    <source>
        <dbReference type="SAM" id="Phobius"/>
    </source>
</evidence>
<feature type="transmembrane region" description="Helical" evidence="1">
    <location>
        <begin position="39"/>
        <end position="65"/>
    </location>
</feature>
<dbReference type="AlphaFoldDB" id="A0A0R2ADQ8"/>
<dbReference type="PATRIC" id="fig|1423813.3.peg.1024"/>
<evidence type="ECO:0000313" key="3">
    <source>
        <dbReference type="Proteomes" id="UP000051733"/>
    </source>
</evidence>
<evidence type="ECO:0000313" key="2">
    <source>
        <dbReference type="EMBL" id="KRM61929.1"/>
    </source>
</evidence>
<keyword evidence="1" id="KW-1133">Transmembrane helix</keyword>
<comment type="caution">
    <text evidence="2">The sequence shown here is derived from an EMBL/GenBank/DDBJ whole genome shotgun (WGS) entry which is preliminary data.</text>
</comment>
<keyword evidence="1" id="KW-0812">Transmembrane</keyword>
<organism evidence="2 3">
    <name type="scientific">Paucilactobacillus vaccinostercus DSM 20634</name>
    <dbReference type="NCBI Taxonomy" id="1423813"/>
    <lineage>
        <taxon>Bacteria</taxon>
        <taxon>Bacillati</taxon>
        <taxon>Bacillota</taxon>
        <taxon>Bacilli</taxon>
        <taxon>Lactobacillales</taxon>
        <taxon>Lactobacillaceae</taxon>
        <taxon>Paucilactobacillus</taxon>
    </lineage>
</organism>
<accession>A0A0R2ADQ8</accession>